<evidence type="ECO:0000313" key="1">
    <source>
        <dbReference type="EMBL" id="KAJ8723385.1"/>
    </source>
</evidence>
<protein>
    <submittedName>
        <fullName evidence="1">Uncharacterized protein</fullName>
    </submittedName>
</protein>
<accession>A0ACC2QUZ3</accession>
<dbReference type="EMBL" id="CM056790">
    <property type="protein sequence ID" value="KAJ8723385.1"/>
    <property type="molecule type" value="Genomic_DNA"/>
</dbReference>
<comment type="caution">
    <text evidence="1">The sequence shown here is derived from an EMBL/GenBank/DDBJ whole genome shotgun (WGS) entry which is preliminary data.</text>
</comment>
<proteinExistence type="predicted"/>
<evidence type="ECO:0000313" key="2">
    <source>
        <dbReference type="Proteomes" id="UP001231649"/>
    </source>
</evidence>
<keyword evidence="2" id="KW-1185">Reference proteome</keyword>
<name>A0ACC2QUZ3_9NEOP</name>
<reference evidence="1" key="1">
    <citation type="submission" date="2023-03" db="EMBL/GenBank/DDBJ databases">
        <title>Chromosome-level genomes of two armyworms, Mythimna separata and Mythimna loreyi, provide insights into the biosynthesis and reception of sex pheromones.</title>
        <authorList>
            <person name="Zhao H."/>
        </authorList>
    </citation>
    <scope>NUCLEOTIDE SEQUENCE</scope>
    <source>
        <strain evidence="1">BeijingLab</strain>
    </source>
</reference>
<sequence length="260" mass="29605">MIFKNFAVLFTLTLVVVCDSTFIGNLPKCHLEDSDCLRDLYESVIRDIGKHGIPELDIPPVDPIQLSNVTVNVLDLVNITLVKGYAKGIKDCIFNKFSINIKEERGHQENTCDITIKGHYRVDVSSPLLSTFLGGNTIHGDGNGKVKIDQLHLKFDFPFYAQQREDGEIYIKCIYDLIKYDYEIGGPVVVNADNLYVGKEDASKQITELFNQNWSFIMSAFGRPFIDKAMEFYFKFAGYFFDNVAARHYIIEDLSPYARP</sequence>
<dbReference type="Proteomes" id="UP001231649">
    <property type="component" value="Chromosome 14"/>
</dbReference>
<gene>
    <name evidence="1" type="ORF">PYW08_003297</name>
</gene>
<organism evidence="1 2">
    <name type="scientific">Mythimna loreyi</name>
    <dbReference type="NCBI Taxonomy" id="667449"/>
    <lineage>
        <taxon>Eukaryota</taxon>
        <taxon>Metazoa</taxon>
        <taxon>Ecdysozoa</taxon>
        <taxon>Arthropoda</taxon>
        <taxon>Hexapoda</taxon>
        <taxon>Insecta</taxon>
        <taxon>Pterygota</taxon>
        <taxon>Neoptera</taxon>
        <taxon>Endopterygota</taxon>
        <taxon>Lepidoptera</taxon>
        <taxon>Glossata</taxon>
        <taxon>Ditrysia</taxon>
        <taxon>Noctuoidea</taxon>
        <taxon>Noctuidae</taxon>
        <taxon>Noctuinae</taxon>
        <taxon>Hadenini</taxon>
        <taxon>Mythimna</taxon>
    </lineage>
</organism>